<keyword evidence="3" id="KW-1185">Reference proteome</keyword>
<dbReference type="GO" id="GO:0005634">
    <property type="term" value="C:nucleus"/>
    <property type="evidence" value="ECO:0007669"/>
    <property type="project" value="TreeGrafter"/>
</dbReference>
<feature type="region of interest" description="Disordered" evidence="1">
    <location>
        <begin position="539"/>
        <end position="564"/>
    </location>
</feature>
<dbReference type="InterPro" id="IPR011990">
    <property type="entry name" value="TPR-like_helical_dom_sf"/>
</dbReference>
<dbReference type="InterPro" id="IPR019412">
    <property type="entry name" value="IML2/TPR_39"/>
</dbReference>
<dbReference type="OrthoDB" id="2154985at2759"/>
<evidence type="ECO:0008006" key="4">
    <source>
        <dbReference type="Google" id="ProtNLM"/>
    </source>
</evidence>
<sequence length="709" mass="77065">MTSIDDDAQKQLTDATCGFDELFQNELDNARKIFADSDSPFHQLGLGVCAFLEAALGMETGLLVEAQRCLSLSEAGSKKQLKASKYYAKPTTKFPSGTEWELLNSDAVILLGLNHALSESYMGYLQCLYSLNSAHSKFTKLYKAVYPYGLDAYATPAPSPPQSNTPSTVSSAASSTLSVATTSTAAPSTPASTISKRSGFFSRFTSVSSSTTSLPLETRVHAERGSVDELILSGTAFGYGLFNLVFSLLPAKIRGVVGFLGFTSDRKLALQALAVSANFSDVHGVFAGALTDMRRLGFCGSGCADLLRLALMTYHGVVLLLSGYQADEQHILRQYRAIVDKLSTRYPRGSLWILNRAKILRMSYDTEGAIKVLQDGLKPERPHTFAQADGLLIFELAWTLLSQRRYQESADTFIDMTKINSWSHGTYYFIAAGCHVSLGNLGKAKELFEQIPALLDKKKIGGKDLPTEVFIKKKLVFYKEKAKRLTGSEDDYVKVMKISPAEELAIFWNTHARIPRDVAIAHITELSVLTPLPTIQSPLIPASPDPTASPTTPTATLPTLPPPDLDTPDELAIRALLLGITHRTAGSYSAARAFLADAHARHAQVKVSTWVGGVALFEQAVLVLKEAQARTEGVPGVDAHLSDAQTEGLSEAKKREVWAEAMKEAEGFFEKALALATQQVDLSSRLDSRIVMLKDEIALKKEMLSMGSA</sequence>
<dbReference type="PANTHER" id="PTHR31859:SF1">
    <property type="entry name" value="TETRATRICOPEPTIDE REPEAT PROTEIN 39C"/>
    <property type="match status" value="1"/>
</dbReference>
<evidence type="ECO:0000313" key="2">
    <source>
        <dbReference type="EMBL" id="KZT71236.1"/>
    </source>
</evidence>
<organism evidence="2 3">
    <name type="scientific">Daedalea quercina L-15889</name>
    <dbReference type="NCBI Taxonomy" id="1314783"/>
    <lineage>
        <taxon>Eukaryota</taxon>
        <taxon>Fungi</taxon>
        <taxon>Dikarya</taxon>
        <taxon>Basidiomycota</taxon>
        <taxon>Agaricomycotina</taxon>
        <taxon>Agaricomycetes</taxon>
        <taxon>Polyporales</taxon>
        <taxon>Fomitopsis</taxon>
    </lineage>
</organism>
<protein>
    <recommendedName>
        <fullName evidence="4">Mitochondrial outer membrane protein IML2</fullName>
    </recommendedName>
</protein>
<dbReference type="SUPFAM" id="SSF48452">
    <property type="entry name" value="TPR-like"/>
    <property type="match status" value="1"/>
</dbReference>
<dbReference type="Pfam" id="PF10300">
    <property type="entry name" value="Iml2-TPR_39"/>
    <property type="match status" value="2"/>
</dbReference>
<dbReference type="EMBL" id="KV429046">
    <property type="protein sequence ID" value="KZT71236.1"/>
    <property type="molecule type" value="Genomic_DNA"/>
</dbReference>
<dbReference type="Proteomes" id="UP000076727">
    <property type="component" value="Unassembled WGS sequence"/>
</dbReference>
<dbReference type="AlphaFoldDB" id="A0A165RWE8"/>
<proteinExistence type="predicted"/>
<dbReference type="Gene3D" id="1.25.40.10">
    <property type="entry name" value="Tetratricopeptide repeat domain"/>
    <property type="match status" value="1"/>
</dbReference>
<dbReference type="PANTHER" id="PTHR31859">
    <property type="entry name" value="TETRATRICOPEPTIDE REPEAT PROTEIN 39 FAMILY MEMBER"/>
    <property type="match status" value="1"/>
</dbReference>
<dbReference type="GO" id="GO:0005741">
    <property type="term" value="C:mitochondrial outer membrane"/>
    <property type="evidence" value="ECO:0007669"/>
    <property type="project" value="TreeGrafter"/>
</dbReference>
<accession>A0A165RWE8</accession>
<reference evidence="2 3" key="1">
    <citation type="journal article" date="2016" name="Mol. Biol. Evol.">
        <title>Comparative Genomics of Early-Diverging Mushroom-Forming Fungi Provides Insights into the Origins of Lignocellulose Decay Capabilities.</title>
        <authorList>
            <person name="Nagy L.G."/>
            <person name="Riley R."/>
            <person name="Tritt A."/>
            <person name="Adam C."/>
            <person name="Daum C."/>
            <person name="Floudas D."/>
            <person name="Sun H."/>
            <person name="Yadav J.S."/>
            <person name="Pangilinan J."/>
            <person name="Larsson K.H."/>
            <person name="Matsuura K."/>
            <person name="Barry K."/>
            <person name="Labutti K."/>
            <person name="Kuo R."/>
            <person name="Ohm R.A."/>
            <person name="Bhattacharya S.S."/>
            <person name="Shirouzu T."/>
            <person name="Yoshinaga Y."/>
            <person name="Martin F.M."/>
            <person name="Grigoriev I.V."/>
            <person name="Hibbett D.S."/>
        </authorList>
    </citation>
    <scope>NUCLEOTIDE SEQUENCE [LARGE SCALE GENOMIC DNA]</scope>
    <source>
        <strain evidence="2 3">L-15889</strain>
    </source>
</reference>
<gene>
    <name evidence="2" type="ORF">DAEQUDRAFT_763848</name>
</gene>
<feature type="compositionally biased region" description="Low complexity" evidence="1">
    <location>
        <begin position="545"/>
        <end position="558"/>
    </location>
</feature>
<evidence type="ECO:0000256" key="1">
    <source>
        <dbReference type="SAM" id="MobiDB-lite"/>
    </source>
</evidence>
<dbReference type="GO" id="GO:0005829">
    <property type="term" value="C:cytosol"/>
    <property type="evidence" value="ECO:0007669"/>
    <property type="project" value="TreeGrafter"/>
</dbReference>
<name>A0A165RWE8_9APHY</name>
<evidence type="ECO:0000313" key="3">
    <source>
        <dbReference type="Proteomes" id="UP000076727"/>
    </source>
</evidence>